<dbReference type="Pfam" id="PF23070">
    <property type="entry name" value="DUF7043"/>
    <property type="match status" value="1"/>
</dbReference>
<dbReference type="PANTHER" id="PTHR22255:SF9">
    <property type="entry name" value="LP06548P"/>
    <property type="match status" value="1"/>
</dbReference>
<dbReference type="AlphaFoldDB" id="A0AAV8XNI4"/>
<dbReference type="InterPro" id="IPR055473">
    <property type="entry name" value="DUF7045"/>
</dbReference>
<organism evidence="6 7">
    <name type="scientific">Aromia moschata</name>
    <dbReference type="NCBI Taxonomy" id="1265417"/>
    <lineage>
        <taxon>Eukaryota</taxon>
        <taxon>Metazoa</taxon>
        <taxon>Ecdysozoa</taxon>
        <taxon>Arthropoda</taxon>
        <taxon>Hexapoda</taxon>
        <taxon>Insecta</taxon>
        <taxon>Pterygota</taxon>
        <taxon>Neoptera</taxon>
        <taxon>Endopterygota</taxon>
        <taxon>Coleoptera</taxon>
        <taxon>Polyphaga</taxon>
        <taxon>Cucujiformia</taxon>
        <taxon>Chrysomeloidea</taxon>
        <taxon>Cerambycidae</taxon>
        <taxon>Cerambycinae</taxon>
        <taxon>Callichromatini</taxon>
        <taxon>Aromia</taxon>
    </lineage>
</organism>
<evidence type="ECO:0000259" key="2">
    <source>
        <dbReference type="Pfam" id="PF23069"/>
    </source>
</evidence>
<feature type="domain" description="DUF7043" evidence="3">
    <location>
        <begin position="290"/>
        <end position="402"/>
    </location>
</feature>
<evidence type="ECO:0000313" key="6">
    <source>
        <dbReference type="EMBL" id="KAJ8940121.1"/>
    </source>
</evidence>
<feature type="signal peptide" evidence="1">
    <location>
        <begin position="1"/>
        <end position="17"/>
    </location>
</feature>
<dbReference type="Proteomes" id="UP001162162">
    <property type="component" value="Unassembled WGS sequence"/>
</dbReference>
<sequence length="597" mass="67710">MTGHASALSVLVLSVSGTCYFPERWEGTWFQSGVRQPILIEGPRLSNKGRCLGSDGDKFVVVDDKRECYRCVVIHEKHANVLQYKETYCHGRDALPTLCSLITGDALLYSMFRENAVAVPCPFRGPFTFTYNRGHGECRSPVSSIDMCTEDSKLLLSYQACPDVHGSESAIEELQCLAVWKEGSSRYLVGKIHHSHATSNEDRFRCFVYEKASPASEALDGVDYRVAQSGDATCNGLFSATEGSRTMTLKKGEIVKRTSPLPSYVSEAEFVKMFQELYERSKMSLPPLIKCSFPFWEANYNHWHTLDYSATYSFHHRNSTLRITNSSGLEMKVVCVQLKHSARDENSVVLVTHFTMGCKRDTRTDTVACLFYRRDAHVMEVQIGSHTKRREDACSSAFFDRNKLPFVTLVTTSPETRACPYMGKFEVNNLMRNERSVHSNKYSHSQDSIYFDSDYYVKKFTRSTYGEMDYVRRIKRVDQDLDCDNNGFTDLTIGCNNIDTMEFQTVCSASDFITSYSCHGRWEENGTNFLITTPLSRGSHGARRFCFIYKEQSSGLVMFSTSADNCNRLVKPGITGELIFNITTIGKQSINFDIKNR</sequence>
<gene>
    <name evidence="6" type="ORF">NQ318_009835</name>
</gene>
<evidence type="ECO:0000259" key="4">
    <source>
        <dbReference type="Pfam" id="PF23071"/>
    </source>
</evidence>
<dbReference type="GO" id="GO:0061909">
    <property type="term" value="P:autophagosome-lysosome fusion"/>
    <property type="evidence" value="ECO:0007669"/>
    <property type="project" value="TreeGrafter"/>
</dbReference>
<proteinExistence type="predicted"/>
<feature type="domain" description="DUF7044" evidence="4">
    <location>
        <begin position="18"/>
        <end position="99"/>
    </location>
</feature>
<evidence type="ECO:0000256" key="1">
    <source>
        <dbReference type="SAM" id="SignalP"/>
    </source>
</evidence>
<dbReference type="PANTHER" id="PTHR22255">
    <property type="entry name" value="LP06548P"/>
    <property type="match status" value="1"/>
</dbReference>
<reference evidence="6" key="1">
    <citation type="journal article" date="2023" name="Insect Mol. Biol.">
        <title>Genome sequencing provides insights into the evolution of gene families encoding plant cell wall-degrading enzymes in longhorned beetles.</title>
        <authorList>
            <person name="Shin N.R."/>
            <person name="Okamura Y."/>
            <person name="Kirsch R."/>
            <person name="Pauchet Y."/>
        </authorList>
    </citation>
    <scope>NUCLEOTIDE SEQUENCE</scope>
    <source>
        <strain evidence="6">AMC_N1</strain>
    </source>
</reference>
<dbReference type="InterPro" id="IPR055470">
    <property type="entry name" value="DUF7042"/>
</dbReference>
<feature type="domain" description="DUF7042" evidence="2">
    <location>
        <begin position="118"/>
        <end position="251"/>
    </location>
</feature>
<feature type="domain" description="DUF7045" evidence="5">
    <location>
        <begin position="489"/>
        <end position="570"/>
    </location>
</feature>
<dbReference type="Pfam" id="PF23071">
    <property type="entry name" value="DUF7044"/>
    <property type="match status" value="1"/>
</dbReference>
<dbReference type="Pfam" id="PF23069">
    <property type="entry name" value="DUF7042"/>
    <property type="match status" value="1"/>
</dbReference>
<keyword evidence="1" id="KW-0732">Signal</keyword>
<name>A0AAV8XNI4_9CUCU</name>
<dbReference type="InterPro" id="IPR055471">
    <property type="entry name" value="DUF7043"/>
</dbReference>
<keyword evidence="7" id="KW-1185">Reference proteome</keyword>
<evidence type="ECO:0000259" key="5">
    <source>
        <dbReference type="Pfam" id="PF23073"/>
    </source>
</evidence>
<dbReference type="InterPro" id="IPR055472">
    <property type="entry name" value="DUF7044"/>
</dbReference>
<dbReference type="EMBL" id="JAPWTK010000451">
    <property type="protein sequence ID" value="KAJ8940121.1"/>
    <property type="molecule type" value="Genomic_DNA"/>
</dbReference>
<dbReference type="Pfam" id="PF23073">
    <property type="entry name" value="DUF7045"/>
    <property type="match status" value="1"/>
</dbReference>
<accession>A0AAV8XNI4</accession>
<protein>
    <submittedName>
        <fullName evidence="6">Uncharacterized protein</fullName>
    </submittedName>
</protein>
<comment type="caution">
    <text evidence="6">The sequence shown here is derived from an EMBL/GenBank/DDBJ whole genome shotgun (WGS) entry which is preliminary data.</text>
</comment>
<feature type="chain" id="PRO_5043317080" evidence="1">
    <location>
        <begin position="18"/>
        <end position="597"/>
    </location>
</feature>
<evidence type="ECO:0000259" key="3">
    <source>
        <dbReference type="Pfam" id="PF23070"/>
    </source>
</evidence>
<evidence type="ECO:0000313" key="7">
    <source>
        <dbReference type="Proteomes" id="UP001162162"/>
    </source>
</evidence>